<evidence type="ECO:0000313" key="6">
    <source>
        <dbReference type="Proteomes" id="UP000477911"/>
    </source>
</evidence>
<keyword evidence="3" id="KW-0804">Transcription</keyword>
<evidence type="ECO:0000256" key="2">
    <source>
        <dbReference type="ARBA" id="ARBA00023125"/>
    </source>
</evidence>
<dbReference type="InterPro" id="IPR011663">
    <property type="entry name" value="UTRA"/>
</dbReference>
<dbReference type="RefSeq" id="WP_160895536.1">
    <property type="nucleotide sequence ID" value="NZ_WUMU01000018.1"/>
</dbReference>
<keyword evidence="2" id="KW-0238">DNA-binding</keyword>
<reference evidence="5 6" key="1">
    <citation type="submission" date="2019-12" db="EMBL/GenBank/DDBJ databases">
        <authorList>
            <person name="Li M."/>
        </authorList>
    </citation>
    <scope>NUCLEOTIDE SEQUENCE [LARGE SCALE GENOMIC DNA]</scope>
    <source>
        <strain evidence="5 6">GBMRC 2024</strain>
    </source>
</reference>
<dbReference type="Pfam" id="PF07702">
    <property type="entry name" value="UTRA"/>
    <property type="match status" value="1"/>
</dbReference>
<dbReference type="GO" id="GO:0003700">
    <property type="term" value="F:DNA-binding transcription factor activity"/>
    <property type="evidence" value="ECO:0007669"/>
    <property type="project" value="InterPro"/>
</dbReference>
<comment type="caution">
    <text evidence="5">The sequence shown here is derived from an EMBL/GenBank/DDBJ whole genome shotgun (WGS) entry which is preliminary data.</text>
</comment>
<dbReference type="EMBL" id="WUMU01000018">
    <property type="protein sequence ID" value="MXN19410.1"/>
    <property type="molecule type" value="Genomic_DNA"/>
</dbReference>
<keyword evidence="6" id="KW-1185">Reference proteome</keyword>
<gene>
    <name evidence="5" type="ORF">GR170_16360</name>
</gene>
<dbReference type="SUPFAM" id="SSF46785">
    <property type="entry name" value="Winged helix' DNA-binding domain"/>
    <property type="match status" value="1"/>
</dbReference>
<organism evidence="5 6">
    <name type="scientific">Pseudooceanicola albus</name>
    <dbReference type="NCBI Taxonomy" id="2692189"/>
    <lineage>
        <taxon>Bacteria</taxon>
        <taxon>Pseudomonadati</taxon>
        <taxon>Pseudomonadota</taxon>
        <taxon>Alphaproteobacteria</taxon>
        <taxon>Rhodobacterales</taxon>
        <taxon>Paracoccaceae</taxon>
        <taxon>Pseudooceanicola</taxon>
    </lineage>
</organism>
<dbReference type="Gene3D" id="3.40.1410.10">
    <property type="entry name" value="Chorismate lyase-like"/>
    <property type="match status" value="1"/>
</dbReference>
<dbReference type="InterPro" id="IPR036390">
    <property type="entry name" value="WH_DNA-bd_sf"/>
</dbReference>
<dbReference type="SUPFAM" id="SSF64288">
    <property type="entry name" value="Chorismate lyase-like"/>
    <property type="match status" value="1"/>
</dbReference>
<dbReference type="InterPro" id="IPR028978">
    <property type="entry name" value="Chorismate_lyase_/UTRA_dom_sf"/>
</dbReference>
<dbReference type="GO" id="GO:0003677">
    <property type="term" value="F:DNA binding"/>
    <property type="evidence" value="ECO:0007669"/>
    <property type="project" value="UniProtKB-KW"/>
</dbReference>
<dbReference type="AlphaFoldDB" id="A0A6L7G7V2"/>
<feature type="domain" description="HTH gntR-type" evidence="4">
    <location>
        <begin position="1"/>
        <end position="67"/>
    </location>
</feature>
<evidence type="ECO:0000256" key="3">
    <source>
        <dbReference type="ARBA" id="ARBA00023163"/>
    </source>
</evidence>
<dbReference type="PANTHER" id="PTHR44846">
    <property type="entry name" value="MANNOSYL-D-GLYCERATE TRANSPORT/METABOLISM SYSTEM REPRESSOR MNGR-RELATED"/>
    <property type="match status" value="1"/>
</dbReference>
<proteinExistence type="predicted"/>
<dbReference type="CDD" id="cd07377">
    <property type="entry name" value="WHTH_GntR"/>
    <property type="match status" value="1"/>
</dbReference>
<keyword evidence="1" id="KW-0805">Transcription regulation</keyword>
<evidence type="ECO:0000256" key="1">
    <source>
        <dbReference type="ARBA" id="ARBA00023015"/>
    </source>
</evidence>
<dbReference type="SMART" id="SM00866">
    <property type="entry name" value="UTRA"/>
    <property type="match status" value="1"/>
</dbReference>
<sequence>MQETATDRVINYIRSAGLTAGDRLPAEIVLSQILGLSRNSVREAYADLLAKGMLIRRRGVGTFVAEPPIINSMAAGTGFWRLIEQSCMIPGLTELERGPAPPPVEVAGPMGLEEGQKIDRMRWLFRANGTPCVLIDHYIAPQIPLAAFEPESGPNALLALRDHIVIEGAQLITSACAVNATHEIGGLLQLPEGEAILAGTATVRSGDGRVLLASRSWYNSRIVNNRQTLNLTAMHFLPATATTTSDMEHSE</sequence>
<dbReference type="GO" id="GO:0045892">
    <property type="term" value="P:negative regulation of DNA-templated transcription"/>
    <property type="evidence" value="ECO:0007669"/>
    <property type="project" value="TreeGrafter"/>
</dbReference>
<dbReference type="PANTHER" id="PTHR44846:SF1">
    <property type="entry name" value="MANNOSYL-D-GLYCERATE TRANSPORT_METABOLISM SYSTEM REPRESSOR MNGR-RELATED"/>
    <property type="match status" value="1"/>
</dbReference>
<accession>A0A6L7G7V2</accession>
<dbReference type="InterPro" id="IPR000524">
    <property type="entry name" value="Tscrpt_reg_HTH_GntR"/>
</dbReference>
<dbReference type="Proteomes" id="UP000477911">
    <property type="component" value="Unassembled WGS sequence"/>
</dbReference>
<evidence type="ECO:0000259" key="4">
    <source>
        <dbReference type="PROSITE" id="PS50949"/>
    </source>
</evidence>
<dbReference type="InterPro" id="IPR036388">
    <property type="entry name" value="WH-like_DNA-bd_sf"/>
</dbReference>
<dbReference type="Pfam" id="PF00392">
    <property type="entry name" value="GntR"/>
    <property type="match status" value="1"/>
</dbReference>
<dbReference type="PROSITE" id="PS50949">
    <property type="entry name" value="HTH_GNTR"/>
    <property type="match status" value="1"/>
</dbReference>
<dbReference type="PRINTS" id="PR00035">
    <property type="entry name" value="HTHGNTR"/>
</dbReference>
<dbReference type="InterPro" id="IPR050679">
    <property type="entry name" value="Bact_HTH_transcr_reg"/>
</dbReference>
<evidence type="ECO:0000313" key="5">
    <source>
        <dbReference type="EMBL" id="MXN19410.1"/>
    </source>
</evidence>
<dbReference type="SMART" id="SM00345">
    <property type="entry name" value="HTH_GNTR"/>
    <property type="match status" value="1"/>
</dbReference>
<name>A0A6L7G7V2_9RHOB</name>
<dbReference type="Gene3D" id="1.10.10.10">
    <property type="entry name" value="Winged helix-like DNA-binding domain superfamily/Winged helix DNA-binding domain"/>
    <property type="match status" value="1"/>
</dbReference>
<protein>
    <submittedName>
        <fullName evidence="5">GntR family transcriptional regulator</fullName>
    </submittedName>
</protein>